<keyword evidence="1" id="KW-0812">Transmembrane</keyword>
<accession>A0AAV0ATR7</accession>
<name>A0AAV0ATR7_PHAPC</name>
<dbReference type="Proteomes" id="UP001153365">
    <property type="component" value="Unassembled WGS sequence"/>
</dbReference>
<gene>
    <name evidence="2" type="ORF">PPACK8108_LOCUS6093</name>
</gene>
<keyword evidence="1" id="KW-0472">Membrane</keyword>
<protein>
    <submittedName>
        <fullName evidence="2">Uncharacterized protein</fullName>
    </submittedName>
</protein>
<feature type="non-terminal residue" evidence="2">
    <location>
        <position position="112"/>
    </location>
</feature>
<reference evidence="2" key="1">
    <citation type="submission" date="2022-06" db="EMBL/GenBank/DDBJ databases">
        <authorList>
            <consortium name="SYNGENTA / RWTH Aachen University"/>
        </authorList>
    </citation>
    <scope>NUCLEOTIDE SEQUENCE</scope>
</reference>
<dbReference type="EMBL" id="CALTRL010001170">
    <property type="protein sequence ID" value="CAH7671322.1"/>
    <property type="molecule type" value="Genomic_DNA"/>
</dbReference>
<organism evidence="2 3">
    <name type="scientific">Phakopsora pachyrhizi</name>
    <name type="common">Asian soybean rust disease fungus</name>
    <dbReference type="NCBI Taxonomy" id="170000"/>
    <lineage>
        <taxon>Eukaryota</taxon>
        <taxon>Fungi</taxon>
        <taxon>Dikarya</taxon>
        <taxon>Basidiomycota</taxon>
        <taxon>Pucciniomycotina</taxon>
        <taxon>Pucciniomycetes</taxon>
        <taxon>Pucciniales</taxon>
        <taxon>Phakopsoraceae</taxon>
        <taxon>Phakopsora</taxon>
    </lineage>
</organism>
<evidence type="ECO:0000256" key="1">
    <source>
        <dbReference type="SAM" id="Phobius"/>
    </source>
</evidence>
<keyword evidence="3" id="KW-1185">Reference proteome</keyword>
<dbReference type="AlphaFoldDB" id="A0AAV0ATR7"/>
<feature type="transmembrane region" description="Helical" evidence="1">
    <location>
        <begin position="77"/>
        <end position="99"/>
    </location>
</feature>
<proteinExistence type="predicted"/>
<evidence type="ECO:0000313" key="2">
    <source>
        <dbReference type="EMBL" id="CAH7671322.1"/>
    </source>
</evidence>
<evidence type="ECO:0000313" key="3">
    <source>
        <dbReference type="Proteomes" id="UP001153365"/>
    </source>
</evidence>
<sequence>MVHLGGAKFTSSDLVQNCFCKKSYTPSKPPNLSSHISNFFLYLLITVISQISTSVSSQQTIRTNPLWRSTDQTALPVLLATLIRQSLVFLGLFGIIRLIRSDYLILIKSSRE</sequence>
<keyword evidence="1" id="KW-1133">Transmembrane helix</keyword>
<comment type="caution">
    <text evidence="2">The sequence shown here is derived from an EMBL/GenBank/DDBJ whole genome shotgun (WGS) entry which is preliminary data.</text>
</comment>
<feature type="transmembrane region" description="Helical" evidence="1">
    <location>
        <begin position="39"/>
        <end position="57"/>
    </location>
</feature>